<evidence type="ECO:0000256" key="1">
    <source>
        <dbReference type="ARBA" id="ARBA00001974"/>
    </source>
</evidence>
<dbReference type="AlphaFoldDB" id="A0A9P1EGW6"/>
<keyword evidence="3" id="KW-0274">FAD</keyword>
<evidence type="ECO:0000256" key="4">
    <source>
        <dbReference type="ARBA" id="ARBA00023002"/>
    </source>
</evidence>
<dbReference type="Proteomes" id="UP001152484">
    <property type="component" value="Unassembled WGS sequence"/>
</dbReference>
<sequence>MCPATNKRLQAVVSSCRNTSLPVRVLDPKQVEEHFDGRFHLPEDWVGVVTEFSGVIKATKVVSMFQSLALNMARLSETTWRLTAWRETIGRVASPSPHKAEISSWAGPARAIMRP</sequence>
<evidence type="ECO:0000313" key="6">
    <source>
        <dbReference type="Proteomes" id="UP001152484"/>
    </source>
</evidence>
<gene>
    <name evidence="5" type="ORF">CEURO_LOCUS16109</name>
</gene>
<dbReference type="Gene3D" id="3.50.50.60">
    <property type="entry name" value="FAD/NAD(P)-binding domain"/>
    <property type="match status" value="1"/>
</dbReference>
<keyword evidence="6" id="KW-1185">Reference proteome</keyword>
<dbReference type="EMBL" id="CAMAPE010000045">
    <property type="protein sequence ID" value="CAH9103405.1"/>
    <property type="molecule type" value="Genomic_DNA"/>
</dbReference>
<accession>A0A9P1EGW6</accession>
<comment type="cofactor">
    <cofactor evidence="1">
        <name>FAD</name>
        <dbReference type="ChEBI" id="CHEBI:57692"/>
    </cofactor>
</comment>
<dbReference type="GO" id="GO:0050660">
    <property type="term" value="F:flavin adenine dinucleotide binding"/>
    <property type="evidence" value="ECO:0007669"/>
    <property type="project" value="InterPro"/>
</dbReference>
<dbReference type="GO" id="GO:0008115">
    <property type="term" value="F:sarcosine oxidase activity"/>
    <property type="evidence" value="ECO:0007669"/>
    <property type="project" value="TreeGrafter"/>
</dbReference>
<dbReference type="InterPro" id="IPR045170">
    <property type="entry name" value="MTOX"/>
</dbReference>
<organism evidence="5 6">
    <name type="scientific">Cuscuta europaea</name>
    <name type="common">European dodder</name>
    <dbReference type="NCBI Taxonomy" id="41803"/>
    <lineage>
        <taxon>Eukaryota</taxon>
        <taxon>Viridiplantae</taxon>
        <taxon>Streptophyta</taxon>
        <taxon>Embryophyta</taxon>
        <taxon>Tracheophyta</taxon>
        <taxon>Spermatophyta</taxon>
        <taxon>Magnoliopsida</taxon>
        <taxon>eudicotyledons</taxon>
        <taxon>Gunneridae</taxon>
        <taxon>Pentapetalae</taxon>
        <taxon>asterids</taxon>
        <taxon>lamiids</taxon>
        <taxon>Solanales</taxon>
        <taxon>Convolvulaceae</taxon>
        <taxon>Cuscuteae</taxon>
        <taxon>Cuscuta</taxon>
        <taxon>Cuscuta subgen. Cuscuta</taxon>
    </lineage>
</organism>
<comment type="caution">
    <text evidence="5">The sequence shown here is derived from an EMBL/GenBank/DDBJ whole genome shotgun (WGS) entry which is preliminary data.</text>
</comment>
<reference evidence="5" key="1">
    <citation type="submission" date="2022-07" db="EMBL/GenBank/DDBJ databases">
        <authorList>
            <person name="Macas J."/>
            <person name="Novak P."/>
            <person name="Neumann P."/>
        </authorList>
    </citation>
    <scope>NUCLEOTIDE SEQUENCE</scope>
</reference>
<evidence type="ECO:0000256" key="3">
    <source>
        <dbReference type="ARBA" id="ARBA00022827"/>
    </source>
</evidence>
<evidence type="ECO:0000256" key="2">
    <source>
        <dbReference type="ARBA" id="ARBA00022630"/>
    </source>
</evidence>
<evidence type="ECO:0000313" key="5">
    <source>
        <dbReference type="EMBL" id="CAH9103405.1"/>
    </source>
</evidence>
<keyword evidence="4" id="KW-0560">Oxidoreductase</keyword>
<dbReference type="PANTHER" id="PTHR10961">
    <property type="entry name" value="PEROXISOMAL SARCOSINE OXIDASE"/>
    <property type="match status" value="1"/>
</dbReference>
<dbReference type="Gene3D" id="3.30.9.10">
    <property type="entry name" value="D-Amino Acid Oxidase, subunit A, domain 2"/>
    <property type="match status" value="1"/>
</dbReference>
<name>A0A9P1EGW6_CUSEU</name>
<dbReference type="OrthoDB" id="424974at2759"/>
<dbReference type="PANTHER" id="PTHR10961:SF7">
    <property type="entry name" value="FAD DEPENDENT OXIDOREDUCTASE DOMAIN-CONTAINING PROTEIN"/>
    <property type="match status" value="1"/>
</dbReference>
<keyword evidence="2" id="KW-0285">Flavoprotein</keyword>
<proteinExistence type="predicted"/>
<protein>
    <submittedName>
        <fullName evidence="5">Uncharacterized protein</fullName>
    </submittedName>
</protein>
<dbReference type="InterPro" id="IPR036188">
    <property type="entry name" value="FAD/NAD-bd_sf"/>
</dbReference>